<reference evidence="1 2" key="1">
    <citation type="submission" date="2017-03" db="EMBL/GenBank/DDBJ databases">
        <title>Genome sequence of Clostridium chromiireducens DSM 23318.</title>
        <authorList>
            <person name="Poehlein A."/>
            <person name="Daniel R."/>
        </authorList>
    </citation>
    <scope>NUCLEOTIDE SEQUENCE [LARGE SCALE GENOMIC DNA]</scope>
    <source>
        <strain evidence="1 2">DSM 23318</strain>
    </source>
</reference>
<organism evidence="1 2">
    <name type="scientific">Clostridium chromiireducens</name>
    <dbReference type="NCBI Taxonomy" id="225345"/>
    <lineage>
        <taxon>Bacteria</taxon>
        <taxon>Bacillati</taxon>
        <taxon>Bacillota</taxon>
        <taxon>Clostridia</taxon>
        <taxon>Eubacteriales</taxon>
        <taxon>Clostridiaceae</taxon>
        <taxon>Clostridium</taxon>
    </lineage>
</organism>
<dbReference type="EMBL" id="MZGT01000012">
    <property type="protein sequence ID" value="OPJ64478.1"/>
    <property type="molecule type" value="Genomic_DNA"/>
</dbReference>
<evidence type="ECO:0000313" key="1">
    <source>
        <dbReference type="EMBL" id="OPJ64478.1"/>
    </source>
</evidence>
<keyword evidence="2" id="KW-1185">Reference proteome</keyword>
<gene>
    <name evidence="1" type="ORF">CLCHR_11250</name>
</gene>
<proteinExistence type="predicted"/>
<comment type="caution">
    <text evidence="1">The sequence shown here is derived from an EMBL/GenBank/DDBJ whole genome shotgun (WGS) entry which is preliminary data.</text>
</comment>
<protein>
    <submittedName>
        <fullName evidence="1">Uncharacterized protein</fullName>
    </submittedName>
</protein>
<name>A0A1V4IWP4_9CLOT</name>
<accession>A0A1V4IWP4</accession>
<sequence length="54" mass="5969">MSCWNILMGSCSTFACPVLVTGACRSGATLHLDIPSEIFHSPEEHICILFRLFI</sequence>
<evidence type="ECO:0000313" key="2">
    <source>
        <dbReference type="Proteomes" id="UP000191056"/>
    </source>
</evidence>
<dbReference type="AlphaFoldDB" id="A0A1V4IWP4"/>
<dbReference type="Proteomes" id="UP000191056">
    <property type="component" value="Unassembled WGS sequence"/>
</dbReference>